<dbReference type="InterPro" id="IPR050464">
    <property type="entry name" value="Zeta_carotene_desat/Oxidored"/>
</dbReference>
<sequence>MQDVVVIGVGLAGLSAAVGLADAGLRFTALEAAERLGGRASSWTDQATGDVVDIGPHVMRTEYCNMLAVLDRLGTRDLIHAAAPHQRPGRLDPPRHASEGRPPRRPAPRTLTPA</sequence>
<keyword evidence="4" id="KW-1185">Reference proteome</keyword>
<dbReference type="RefSeq" id="WP_135205313.1">
    <property type="nucleotide sequence ID" value="NZ_SPVF01000009.1"/>
</dbReference>
<dbReference type="PANTHER" id="PTHR42923">
    <property type="entry name" value="PROTOPORPHYRINOGEN OXIDASE"/>
    <property type="match status" value="1"/>
</dbReference>
<dbReference type="Pfam" id="PF01593">
    <property type="entry name" value="Amino_oxidase"/>
    <property type="match status" value="1"/>
</dbReference>
<feature type="region of interest" description="Disordered" evidence="1">
    <location>
        <begin position="80"/>
        <end position="114"/>
    </location>
</feature>
<reference evidence="3 4" key="1">
    <citation type="submission" date="2019-03" db="EMBL/GenBank/DDBJ databases">
        <title>Draft Genome Sequence of Massilia arenosa sp. nov., a Novel Massilia Species Isolated from a Sandy-loam Maize Soil.</title>
        <authorList>
            <person name="Raths R."/>
            <person name="Peta V."/>
            <person name="Bucking H."/>
        </authorList>
    </citation>
    <scope>NUCLEOTIDE SEQUENCE [LARGE SCALE GENOMIC DNA]</scope>
    <source>
        <strain evidence="3 4">MC02</strain>
    </source>
</reference>
<gene>
    <name evidence="3" type="ORF">E4L96_00650</name>
</gene>
<accession>A0A4Y9SZ72</accession>
<name>A0A4Y9SZ72_9BURK</name>
<dbReference type="InterPro" id="IPR036188">
    <property type="entry name" value="FAD/NAD-bd_sf"/>
</dbReference>
<dbReference type="OrthoDB" id="7849608at2"/>
<evidence type="ECO:0000313" key="4">
    <source>
        <dbReference type="Proteomes" id="UP000298438"/>
    </source>
</evidence>
<evidence type="ECO:0000259" key="2">
    <source>
        <dbReference type="Pfam" id="PF01593"/>
    </source>
</evidence>
<feature type="domain" description="Amine oxidase" evidence="2">
    <location>
        <begin position="11"/>
        <end position="78"/>
    </location>
</feature>
<dbReference type="InterPro" id="IPR002937">
    <property type="entry name" value="Amino_oxidase"/>
</dbReference>
<protein>
    <submittedName>
        <fullName evidence="3">FAD-binding protein</fullName>
    </submittedName>
</protein>
<dbReference type="SUPFAM" id="SSF51905">
    <property type="entry name" value="FAD/NAD(P)-binding domain"/>
    <property type="match status" value="1"/>
</dbReference>
<feature type="compositionally biased region" description="Basic and acidic residues" evidence="1">
    <location>
        <begin position="89"/>
        <end position="102"/>
    </location>
</feature>
<comment type="caution">
    <text evidence="3">The sequence shown here is derived from an EMBL/GenBank/DDBJ whole genome shotgun (WGS) entry which is preliminary data.</text>
</comment>
<evidence type="ECO:0000256" key="1">
    <source>
        <dbReference type="SAM" id="MobiDB-lite"/>
    </source>
</evidence>
<dbReference type="AlphaFoldDB" id="A0A4Y9SZ72"/>
<evidence type="ECO:0000313" key="3">
    <source>
        <dbReference type="EMBL" id="TFW30036.1"/>
    </source>
</evidence>
<dbReference type="Gene3D" id="3.50.50.60">
    <property type="entry name" value="FAD/NAD(P)-binding domain"/>
    <property type="match status" value="1"/>
</dbReference>
<organism evidence="3 4">
    <name type="scientific">Zemynaea arenosa</name>
    <dbReference type="NCBI Taxonomy" id="2561931"/>
    <lineage>
        <taxon>Bacteria</taxon>
        <taxon>Pseudomonadati</taxon>
        <taxon>Pseudomonadota</taxon>
        <taxon>Betaproteobacteria</taxon>
        <taxon>Burkholderiales</taxon>
        <taxon>Oxalobacteraceae</taxon>
        <taxon>Telluria group</taxon>
        <taxon>Zemynaea</taxon>
    </lineage>
</organism>
<dbReference type="GO" id="GO:0016491">
    <property type="term" value="F:oxidoreductase activity"/>
    <property type="evidence" value="ECO:0007669"/>
    <property type="project" value="InterPro"/>
</dbReference>
<dbReference type="Proteomes" id="UP000298438">
    <property type="component" value="Unassembled WGS sequence"/>
</dbReference>
<dbReference type="PANTHER" id="PTHR42923:SF46">
    <property type="entry name" value="AMINE OXIDASE"/>
    <property type="match status" value="1"/>
</dbReference>
<proteinExistence type="predicted"/>
<dbReference type="EMBL" id="SPVF01000009">
    <property type="protein sequence ID" value="TFW30036.1"/>
    <property type="molecule type" value="Genomic_DNA"/>
</dbReference>